<evidence type="ECO:0000313" key="3">
    <source>
        <dbReference type="Proteomes" id="UP000189735"/>
    </source>
</evidence>
<accession>A0A1T4XBA3</accession>
<dbReference type="Gene3D" id="3.40.50.410">
    <property type="entry name" value="von Willebrand factor, type A domain"/>
    <property type="match status" value="1"/>
</dbReference>
<dbReference type="RefSeq" id="WP_078713497.1">
    <property type="nucleotide sequence ID" value="NZ_FUYG01000002.1"/>
</dbReference>
<evidence type="ECO:0000313" key="2">
    <source>
        <dbReference type="EMBL" id="SKA86201.1"/>
    </source>
</evidence>
<proteinExistence type="predicted"/>
<dbReference type="EMBL" id="FUYG01000002">
    <property type="protein sequence ID" value="SKA86201.1"/>
    <property type="molecule type" value="Genomic_DNA"/>
</dbReference>
<gene>
    <name evidence="2" type="ORF">SAMN06295879_0891</name>
</gene>
<sequence>MDSLLVRIKSRMFIHAHRKALHLLDGEYGSLVTGRSMDFEDLRSYVTGDEVRDIDWKATARHGSTLVRRYTALRRQTVYFVLDTGRNMAARAADGERKSEVALAVVGVLGYLAVRHGDEVALLSGDAERTIRLPARSSEDHLERVLRAIEAAHGLDAPQSDLDRTLRLVARTVRRRAIVVVVTDDVGLGAEETRLVRRLRAQHELVWVTVGDIDPLRLAGATAVDDGWQIPEALRTDRRLTAELARSIDQEIVDRQTMFDDLRVSHRRIGRVDDVVPSLLHLLKARSRA</sequence>
<organism evidence="2 3">
    <name type="scientific">Agreia bicolorata</name>
    <dbReference type="NCBI Taxonomy" id="110935"/>
    <lineage>
        <taxon>Bacteria</taxon>
        <taxon>Bacillati</taxon>
        <taxon>Actinomycetota</taxon>
        <taxon>Actinomycetes</taxon>
        <taxon>Micrococcales</taxon>
        <taxon>Microbacteriaceae</taxon>
        <taxon>Agreia</taxon>
    </lineage>
</organism>
<name>A0A1T4XBA3_9MICO</name>
<dbReference type="InterPro" id="IPR002881">
    <property type="entry name" value="DUF58"/>
</dbReference>
<dbReference type="PANTHER" id="PTHR33608">
    <property type="entry name" value="BLL2464 PROTEIN"/>
    <property type="match status" value="1"/>
</dbReference>
<evidence type="ECO:0000259" key="1">
    <source>
        <dbReference type="Pfam" id="PF01882"/>
    </source>
</evidence>
<dbReference type="AlphaFoldDB" id="A0A1T4XBA3"/>
<protein>
    <recommendedName>
        <fullName evidence="1">DUF58 domain-containing protein</fullName>
    </recommendedName>
</protein>
<feature type="domain" description="DUF58" evidence="1">
    <location>
        <begin position="41"/>
        <end position="226"/>
    </location>
</feature>
<dbReference type="Pfam" id="PF01882">
    <property type="entry name" value="DUF58"/>
    <property type="match status" value="1"/>
</dbReference>
<dbReference type="SUPFAM" id="SSF53300">
    <property type="entry name" value="vWA-like"/>
    <property type="match status" value="1"/>
</dbReference>
<reference evidence="3" key="1">
    <citation type="submission" date="2017-02" db="EMBL/GenBank/DDBJ databases">
        <authorList>
            <person name="Varghese N."/>
            <person name="Submissions S."/>
        </authorList>
    </citation>
    <scope>NUCLEOTIDE SEQUENCE [LARGE SCALE GENOMIC DNA]</scope>
    <source>
        <strain evidence="3">VKM Ac-2052</strain>
    </source>
</reference>
<dbReference type="InterPro" id="IPR036465">
    <property type="entry name" value="vWFA_dom_sf"/>
</dbReference>
<dbReference type="PANTHER" id="PTHR33608:SF6">
    <property type="entry name" value="BLL2464 PROTEIN"/>
    <property type="match status" value="1"/>
</dbReference>
<dbReference type="Proteomes" id="UP000189735">
    <property type="component" value="Unassembled WGS sequence"/>
</dbReference>